<dbReference type="InterPro" id="IPR019734">
    <property type="entry name" value="TPR_rpt"/>
</dbReference>
<dbReference type="PROSITE" id="PS50005">
    <property type="entry name" value="TPR"/>
    <property type="match status" value="2"/>
</dbReference>
<comment type="subcellular location">
    <subcellularLocation>
        <location evidence="1">Cytoplasm</location>
    </subcellularLocation>
</comment>
<evidence type="ECO:0000256" key="3">
    <source>
        <dbReference type="ARBA" id="ARBA00022737"/>
    </source>
</evidence>
<dbReference type="Proteomes" id="UP001172083">
    <property type="component" value="Unassembled WGS sequence"/>
</dbReference>
<evidence type="ECO:0000256" key="1">
    <source>
        <dbReference type="ARBA" id="ARBA00004496"/>
    </source>
</evidence>
<keyword evidence="4 6" id="KW-0802">TPR repeat</keyword>
<evidence type="ECO:0000313" key="8">
    <source>
        <dbReference type="EMBL" id="MDN5211179.1"/>
    </source>
</evidence>
<comment type="similarity">
    <text evidence="5">Belongs to the Rap family.</text>
</comment>
<proteinExistence type="inferred from homology"/>
<evidence type="ECO:0000256" key="2">
    <source>
        <dbReference type="ARBA" id="ARBA00022490"/>
    </source>
</evidence>
<dbReference type="Pfam" id="PF13181">
    <property type="entry name" value="TPR_8"/>
    <property type="match status" value="1"/>
</dbReference>
<gene>
    <name evidence="8" type="ORF">QQ020_03930</name>
</gene>
<feature type="transmembrane region" description="Helical" evidence="7">
    <location>
        <begin position="394"/>
        <end position="417"/>
    </location>
</feature>
<dbReference type="PANTHER" id="PTHR46630:SF1">
    <property type="entry name" value="TETRATRICOPEPTIDE REPEAT PROTEIN 29"/>
    <property type="match status" value="1"/>
</dbReference>
<keyword evidence="3" id="KW-0677">Repeat</keyword>
<keyword evidence="7" id="KW-0472">Membrane</keyword>
<evidence type="ECO:0000256" key="4">
    <source>
        <dbReference type="ARBA" id="ARBA00022803"/>
    </source>
</evidence>
<accession>A0ABT8L0C0</accession>
<keyword evidence="2" id="KW-0963">Cytoplasm</keyword>
<evidence type="ECO:0000256" key="6">
    <source>
        <dbReference type="PROSITE-ProRule" id="PRU00339"/>
    </source>
</evidence>
<feature type="repeat" description="TPR" evidence="6">
    <location>
        <begin position="154"/>
        <end position="187"/>
    </location>
</feature>
<comment type="caution">
    <text evidence="8">The sequence shown here is derived from an EMBL/GenBank/DDBJ whole genome shotgun (WGS) entry which is preliminary data.</text>
</comment>
<organism evidence="8 9">
    <name type="scientific">Agaribacillus aureus</name>
    <dbReference type="NCBI Taxonomy" id="3051825"/>
    <lineage>
        <taxon>Bacteria</taxon>
        <taxon>Pseudomonadati</taxon>
        <taxon>Bacteroidota</taxon>
        <taxon>Cytophagia</taxon>
        <taxon>Cytophagales</taxon>
        <taxon>Splendidivirgaceae</taxon>
        <taxon>Agaribacillus</taxon>
    </lineage>
</organism>
<evidence type="ECO:0000313" key="9">
    <source>
        <dbReference type="Proteomes" id="UP001172083"/>
    </source>
</evidence>
<protein>
    <submittedName>
        <fullName evidence="8">Tetratricopeptide repeat protein</fullName>
    </submittedName>
</protein>
<dbReference type="Gene3D" id="1.25.40.10">
    <property type="entry name" value="Tetratricopeptide repeat domain"/>
    <property type="match status" value="3"/>
</dbReference>
<keyword evidence="7" id="KW-0812">Transmembrane</keyword>
<sequence>MKILRLTMCFICIWVTVVLHANTHPWENLPLHQQADALHKAILSLDEKECDSVISLSEELGDIAEKLEDNSNKAFSLRQLGWAYEKKKALSQSIRYYFKAEKIYQELEDNGGLGTVYFNIGRIFARAHNHQEALNYLVKAKEHYTLANEPFKISKALYEMARRHTDLKDPDTATKLLHEALEICPEEEISHISMINNKLGWAAKDRKEYAKARDFYEKSLLVLGDADKWIWKKGIAYNNIGETYLLEGQYDKAAVPLEKALAIKNDHDNPQSSLETLTLLARLDYKRGNINKAIEKLYLGLSTVDTKRLCPKIGQALALITEMANDPKHTPLPCASFNHYMKIQQQQFQALQSLKKDLDKSASRQHIEAGKDLHFQDLEGSNLQASLVSQKDTYINIFSILTIIAVVAISFGLNHWWGKRKAVKAKDNFVSEQMKNYDQRILQMLIVKAEYEEIKLKLKKDFGLDDKDFSV</sequence>
<name>A0ABT8L0C0_9BACT</name>
<reference evidence="8" key="1">
    <citation type="submission" date="2023-06" db="EMBL/GenBank/DDBJ databases">
        <title>Genomic of Agaribacillus aureum.</title>
        <authorList>
            <person name="Wang G."/>
        </authorList>
    </citation>
    <scope>NUCLEOTIDE SEQUENCE</scope>
    <source>
        <strain evidence="8">BMA12</strain>
    </source>
</reference>
<dbReference type="SMART" id="SM00028">
    <property type="entry name" value="TPR"/>
    <property type="match status" value="5"/>
</dbReference>
<dbReference type="EMBL" id="JAUJEB010000001">
    <property type="protein sequence ID" value="MDN5211179.1"/>
    <property type="molecule type" value="Genomic_DNA"/>
</dbReference>
<dbReference type="PANTHER" id="PTHR46630">
    <property type="entry name" value="TETRATRICOPEPTIDE REPEAT PROTEIN 29"/>
    <property type="match status" value="1"/>
</dbReference>
<feature type="repeat" description="TPR" evidence="6">
    <location>
        <begin position="234"/>
        <end position="267"/>
    </location>
</feature>
<dbReference type="InterPro" id="IPR051476">
    <property type="entry name" value="Bac_ResReg_Asp_Phosphatase"/>
</dbReference>
<evidence type="ECO:0000256" key="5">
    <source>
        <dbReference type="ARBA" id="ARBA00038253"/>
    </source>
</evidence>
<dbReference type="RefSeq" id="WP_346756514.1">
    <property type="nucleotide sequence ID" value="NZ_JAUJEB010000001.1"/>
</dbReference>
<keyword evidence="7" id="KW-1133">Transmembrane helix</keyword>
<dbReference type="InterPro" id="IPR011990">
    <property type="entry name" value="TPR-like_helical_dom_sf"/>
</dbReference>
<evidence type="ECO:0000256" key="7">
    <source>
        <dbReference type="SAM" id="Phobius"/>
    </source>
</evidence>
<keyword evidence="9" id="KW-1185">Reference proteome</keyword>
<dbReference type="SUPFAM" id="SSF48452">
    <property type="entry name" value="TPR-like"/>
    <property type="match status" value="2"/>
</dbReference>